<proteinExistence type="predicted"/>
<comment type="caution">
    <text evidence="6">The sequence shown here is derived from an EMBL/GenBank/DDBJ whole genome shotgun (WGS) entry which is preliminary data.</text>
</comment>
<evidence type="ECO:0008006" key="8">
    <source>
        <dbReference type="Google" id="ProtNLM"/>
    </source>
</evidence>
<gene>
    <name evidence="6" type="ORF">UA08_03991</name>
</gene>
<accession>A0A1Q5Q8H0</accession>
<evidence type="ECO:0000256" key="3">
    <source>
        <dbReference type="ARBA" id="ARBA00022989"/>
    </source>
</evidence>
<dbReference type="OrthoDB" id="4521223at2759"/>
<feature type="transmembrane region" description="Helical" evidence="5">
    <location>
        <begin position="219"/>
        <end position="241"/>
    </location>
</feature>
<feature type="transmembrane region" description="Helical" evidence="5">
    <location>
        <begin position="179"/>
        <end position="198"/>
    </location>
</feature>
<dbReference type="PANTHER" id="PTHR31465">
    <property type="entry name" value="PROTEIN RTA1-RELATED"/>
    <property type="match status" value="1"/>
</dbReference>
<dbReference type="STRING" id="1441469.A0A1Q5Q8H0"/>
<evidence type="ECO:0000313" key="7">
    <source>
        <dbReference type="Proteomes" id="UP000214365"/>
    </source>
</evidence>
<dbReference type="GO" id="GO:0005886">
    <property type="term" value="C:plasma membrane"/>
    <property type="evidence" value="ECO:0007669"/>
    <property type="project" value="TreeGrafter"/>
</dbReference>
<name>A0A1Q5Q8H0_TALAT</name>
<dbReference type="RefSeq" id="XP_020120548.1">
    <property type="nucleotide sequence ID" value="XM_020266783.1"/>
</dbReference>
<dbReference type="AlphaFoldDB" id="A0A1Q5Q8H0"/>
<keyword evidence="7" id="KW-1185">Reference proteome</keyword>
<reference evidence="6 7" key="1">
    <citation type="submission" date="2015-06" db="EMBL/GenBank/DDBJ databases">
        <title>Talaromyces atroroseus IBT 11181 draft genome.</title>
        <authorList>
            <person name="Rasmussen K.B."/>
            <person name="Rasmussen S."/>
            <person name="Petersen B."/>
            <person name="Sicheritz-Ponten T."/>
            <person name="Mortensen U.H."/>
            <person name="Thrane U."/>
        </authorList>
    </citation>
    <scope>NUCLEOTIDE SEQUENCE [LARGE SCALE GENOMIC DNA]</scope>
    <source>
        <strain evidence="6 7">IBT 11181</strain>
    </source>
</reference>
<feature type="transmembrane region" description="Helical" evidence="5">
    <location>
        <begin position="97"/>
        <end position="119"/>
    </location>
</feature>
<sequence length="332" mass="36746">MEWNSTSFNETLFNDPELCTLDTCPLSLAYVRYIPSLWGNAFFLSLFALILAIQFGLGLYYKTWTYMIAMCCGLTGEVLGYAGRMQMHYNPFPEEPFLLYLVSLTIAPAFLAAAVYLCLSRIVIVYGKKISYFRPKTYTYLFIAGDVIALLLQAAGGGITSSSSGSMGQDGINIMLAGVSWQVFSLGVFIGLCIDFALRVRRASPSDFNPQYDSLRASLQFKSFLVCLFMATLTIFVRSVFRCAELSGGFQGALANDQVTFMILEGAMISIAALALTVSHPGLVWKGEWRKLALSMKGEEENLLGHERNKSISGSDSSFVEMNFRSSERDFA</sequence>
<feature type="transmembrane region" description="Helical" evidence="5">
    <location>
        <begin position="261"/>
        <end position="285"/>
    </location>
</feature>
<keyword evidence="3 5" id="KW-1133">Transmembrane helix</keyword>
<organism evidence="6 7">
    <name type="scientific">Talaromyces atroroseus</name>
    <dbReference type="NCBI Taxonomy" id="1441469"/>
    <lineage>
        <taxon>Eukaryota</taxon>
        <taxon>Fungi</taxon>
        <taxon>Dikarya</taxon>
        <taxon>Ascomycota</taxon>
        <taxon>Pezizomycotina</taxon>
        <taxon>Eurotiomycetes</taxon>
        <taxon>Eurotiomycetidae</taxon>
        <taxon>Eurotiales</taxon>
        <taxon>Trichocomaceae</taxon>
        <taxon>Talaromyces</taxon>
        <taxon>Talaromyces sect. Trachyspermi</taxon>
    </lineage>
</organism>
<evidence type="ECO:0000256" key="4">
    <source>
        <dbReference type="ARBA" id="ARBA00023136"/>
    </source>
</evidence>
<dbReference type="Proteomes" id="UP000214365">
    <property type="component" value="Unassembled WGS sequence"/>
</dbReference>
<protein>
    <recommendedName>
        <fullName evidence="8">Sphingoid long-chain base transporter RSB1</fullName>
    </recommendedName>
</protein>
<keyword evidence="4 5" id="KW-0472">Membrane</keyword>
<evidence type="ECO:0000256" key="5">
    <source>
        <dbReference type="SAM" id="Phobius"/>
    </source>
</evidence>
<evidence type="ECO:0000256" key="1">
    <source>
        <dbReference type="ARBA" id="ARBA00004141"/>
    </source>
</evidence>
<dbReference type="EMBL" id="LFMY01000005">
    <property type="protein sequence ID" value="OKL60427.1"/>
    <property type="molecule type" value="Genomic_DNA"/>
</dbReference>
<comment type="subcellular location">
    <subcellularLocation>
        <location evidence="1">Membrane</location>
        <topology evidence="1">Multi-pass membrane protein</topology>
    </subcellularLocation>
</comment>
<evidence type="ECO:0000313" key="6">
    <source>
        <dbReference type="EMBL" id="OKL60427.1"/>
    </source>
</evidence>
<dbReference type="GO" id="GO:0000324">
    <property type="term" value="C:fungal-type vacuole"/>
    <property type="evidence" value="ECO:0007669"/>
    <property type="project" value="TreeGrafter"/>
</dbReference>
<evidence type="ECO:0000256" key="2">
    <source>
        <dbReference type="ARBA" id="ARBA00022692"/>
    </source>
</evidence>
<feature type="transmembrane region" description="Helical" evidence="5">
    <location>
        <begin position="37"/>
        <end position="57"/>
    </location>
</feature>
<dbReference type="Pfam" id="PF04479">
    <property type="entry name" value="RTA1"/>
    <property type="match status" value="1"/>
</dbReference>
<dbReference type="InterPro" id="IPR007568">
    <property type="entry name" value="RTA1"/>
</dbReference>
<dbReference type="GeneID" id="31003746"/>
<feature type="transmembrane region" description="Helical" evidence="5">
    <location>
        <begin position="64"/>
        <end position="82"/>
    </location>
</feature>
<feature type="transmembrane region" description="Helical" evidence="5">
    <location>
        <begin position="140"/>
        <end position="159"/>
    </location>
</feature>
<keyword evidence="2 5" id="KW-0812">Transmembrane</keyword>
<dbReference type="PANTHER" id="PTHR31465:SF9">
    <property type="entry name" value="SPHINGOID LONG-CHAIN BASE TRANSPORTER RSB1"/>
    <property type="match status" value="1"/>
</dbReference>